<organism evidence="1 2">
    <name type="scientific">Kistimonas scapharcae</name>
    <dbReference type="NCBI Taxonomy" id="1036133"/>
    <lineage>
        <taxon>Bacteria</taxon>
        <taxon>Pseudomonadati</taxon>
        <taxon>Pseudomonadota</taxon>
        <taxon>Gammaproteobacteria</taxon>
        <taxon>Oceanospirillales</taxon>
        <taxon>Endozoicomonadaceae</taxon>
        <taxon>Kistimonas</taxon>
    </lineage>
</organism>
<protein>
    <submittedName>
        <fullName evidence="1">Uncharacterized protein</fullName>
    </submittedName>
</protein>
<evidence type="ECO:0000313" key="1">
    <source>
        <dbReference type="EMBL" id="GAA4648143.1"/>
    </source>
</evidence>
<keyword evidence="2" id="KW-1185">Reference proteome</keyword>
<reference evidence="2" key="1">
    <citation type="journal article" date="2019" name="Int. J. Syst. Evol. Microbiol.">
        <title>The Global Catalogue of Microorganisms (GCM) 10K type strain sequencing project: providing services to taxonomists for standard genome sequencing and annotation.</title>
        <authorList>
            <consortium name="The Broad Institute Genomics Platform"/>
            <consortium name="The Broad Institute Genome Sequencing Center for Infectious Disease"/>
            <person name="Wu L."/>
            <person name="Ma J."/>
        </authorList>
    </citation>
    <scope>NUCLEOTIDE SEQUENCE [LARGE SCALE GENOMIC DNA]</scope>
    <source>
        <strain evidence="2">JCM 17805</strain>
    </source>
</reference>
<dbReference type="InterPro" id="IPR021490">
    <property type="entry name" value="DUF3144"/>
</dbReference>
<gene>
    <name evidence="1" type="ORF">GCM10023116_04070</name>
</gene>
<evidence type="ECO:0000313" key="2">
    <source>
        <dbReference type="Proteomes" id="UP001500604"/>
    </source>
</evidence>
<accession>A0ABP8UY72</accession>
<sequence length="94" mass="10631">MKPLTDEEFFAIVNHLLAITYRYADTSEIALSTLSKAILTAAAHFNAHMVASNDEPLCTEQDEAIASLTEQYHQVLRARLDFYENHPPGEQRQP</sequence>
<dbReference type="EMBL" id="BAABFL010000027">
    <property type="protein sequence ID" value="GAA4648143.1"/>
    <property type="molecule type" value="Genomic_DNA"/>
</dbReference>
<comment type="caution">
    <text evidence="1">The sequence shown here is derived from an EMBL/GenBank/DDBJ whole genome shotgun (WGS) entry which is preliminary data.</text>
</comment>
<dbReference type="Gene3D" id="1.10.287.3020">
    <property type="match status" value="1"/>
</dbReference>
<proteinExistence type="predicted"/>
<name>A0ABP8UY72_9GAMM</name>
<dbReference type="Pfam" id="PF11342">
    <property type="entry name" value="DUF3144"/>
    <property type="match status" value="1"/>
</dbReference>
<dbReference type="RefSeq" id="WP_345193412.1">
    <property type="nucleotide sequence ID" value="NZ_BAABFL010000027.1"/>
</dbReference>
<dbReference type="Proteomes" id="UP001500604">
    <property type="component" value="Unassembled WGS sequence"/>
</dbReference>